<dbReference type="Proteomes" id="UP001489004">
    <property type="component" value="Unassembled WGS sequence"/>
</dbReference>
<feature type="compositionally biased region" description="Low complexity" evidence="1">
    <location>
        <begin position="22"/>
        <end position="35"/>
    </location>
</feature>
<feature type="compositionally biased region" description="Pro residues" evidence="1">
    <location>
        <begin position="131"/>
        <end position="142"/>
    </location>
</feature>
<evidence type="ECO:0000313" key="2">
    <source>
        <dbReference type="EMBL" id="KAK9811552.1"/>
    </source>
</evidence>
<organism evidence="2 3">
    <name type="scientific">[Myrmecia] bisecta</name>
    <dbReference type="NCBI Taxonomy" id="41462"/>
    <lineage>
        <taxon>Eukaryota</taxon>
        <taxon>Viridiplantae</taxon>
        <taxon>Chlorophyta</taxon>
        <taxon>core chlorophytes</taxon>
        <taxon>Trebouxiophyceae</taxon>
        <taxon>Trebouxiales</taxon>
        <taxon>Trebouxiaceae</taxon>
        <taxon>Myrmecia</taxon>
    </lineage>
</organism>
<feature type="region of interest" description="Disordered" evidence="1">
    <location>
        <begin position="1"/>
        <end position="104"/>
    </location>
</feature>
<name>A0AAW1PSX1_9CHLO</name>
<proteinExistence type="predicted"/>
<feature type="region of interest" description="Disordered" evidence="1">
    <location>
        <begin position="125"/>
        <end position="160"/>
    </location>
</feature>
<evidence type="ECO:0000313" key="3">
    <source>
        <dbReference type="Proteomes" id="UP001489004"/>
    </source>
</evidence>
<accession>A0AAW1PSX1</accession>
<sequence>MPPNTTAQPAVESPPLPPDPEPQAMQQQGPQQEMPDFGARIHAEFRDREDVTNAMHAARHAMLYPDYPPQTAKPQQRMGIGFAPPARLPPPIALPPPDMGRRHLHLPEHAPRLSYPHPNLLPGRGMGRDPGMPPWDHLPPPVGEHVPPYQPPGRYFGDYQ</sequence>
<comment type="caution">
    <text evidence="2">The sequence shown here is derived from an EMBL/GenBank/DDBJ whole genome shotgun (WGS) entry which is preliminary data.</text>
</comment>
<protein>
    <submittedName>
        <fullName evidence="2">Uncharacterized protein</fullName>
    </submittedName>
</protein>
<keyword evidence="3" id="KW-1185">Reference proteome</keyword>
<gene>
    <name evidence="2" type="ORF">WJX72_005784</name>
</gene>
<feature type="compositionally biased region" description="Pro residues" evidence="1">
    <location>
        <begin position="12"/>
        <end position="21"/>
    </location>
</feature>
<reference evidence="2 3" key="1">
    <citation type="journal article" date="2024" name="Nat. Commun.">
        <title>Phylogenomics reveals the evolutionary origins of lichenization in chlorophyte algae.</title>
        <authorList>
            <person name="Puginier C."/>
            <person name="Libourel C."/>
            <person name="Otte J."/>
            <person name="Skaloud P."/>
            <person name="Haon M."/>
            <person name="Grisel S."/>
            <person name="Petersen M."/>
            <person name="Berrin J.G."/>
            <person name="Delaux P.M."/>
            <person name="Dal Grande F."/>
            <person name="Keller J."/>
        </authorList>
    </citation>
    <scope>NUCLEOTIDE SEQUENCE [LARGE SCALE GENOMIC DNA]</scope>
    <source>
        <strain evidence="2 3">SAG 2043</strain>
    </source>
</reference>
<evidence type="ECO:0000256" key="1">
    <source>
        <dbReference type="SAM" id="MobiDB-lite"/>
    </source>
</evidence>
<dbReference type="EMBL" id="JALJOR010000009">
    <property type="protein sequence ID" value="KAK9811552.1"/>
    <property type="molecule type" value="Genomic_DNA"/>
</dbReference>
<feature type="compositionally biased region" description="Basic and acidic residues" evidence="1">
    <location>
        <begin position="39"/>
        <end position="51"/>
    </location>
</feature>
<dbReference type="AlphaFoldDB" id="A0AAW1PSX1"/>
<feature type="compositionally biased region" description="Pro residues" evidence="1">
    <location>
        <begin position="86"/>
        <end position="98"/>
    </location>
</feature>